<proteinExistence type="predicted"/>
<name>A0A4Z1I2T3_9HELO</name>
<evidence type="ECO:0000313" key="2">
    <source>
        <dbReference type="Proteomes" id="UP000297452"/>
    </source>
</evidence>
<comment type="caution">
    <text evidence="1">The sequence shown here is derived from an EMBL/GenBank/DDBJ whole genome shotgun (WGS) entry which is preliminary data.</text>
</comment>
<dbReference type="Proteomes" id="UP000297452">
    <property type="component" value="Unassembled WGS sequence"/>
</dbReference>
<sequence length="81" mass="8981">MAMLLSDWPKSPALISLVPIYLTDRDLQAPQSYTYAPVVLTKHLLCQQYIASVLTGQEIRTTRQVFGPLTLAATNFGEAKD</sequence>
<dbReference type="EMBL" id="PQXJ01000240">
    <property type="protein sequence ID" value="TGO55656.1"/>
    <property type="molecule type" value="Genomic_DNA"/>
</dbReference>
<protein>
    <submittedName>
        <fullName evidence="1">Uncharacterized protein</fullName>
    </submittedName>
</protein>
<evidence type="ECO:0000313" key="1">
    <source>
        <dbReference type="EMBL" id="TGO55656.1"/>
    </source>
</evidence>
<reference evidence="1 2" key="1">
    <citation type="submission" date="2017-12" db="EMBL/GenBank/DDBJ databases">
        <title>Comparative genomics of Botrytis spp.</title>
        <authorList>
            <person name="Valero-Jimenez C.A."/>
            <person name="Tapia P."/>
            <person name="Veloso J."/>
            <person name="Silva-Moreno E."/>
            <person name="Staats M."/>
            <person name="Valdes J.H."/>
            <person name="Van Kan J.A.L."/>
        </authorList>
    </citation>
    <scope>NUCLEOTIDE SEQUENCE [LARGE SCALE GENOMIC DNA]</scope>
    <source>
        <strain evidence="1 2">MUCL2120</strain>
    </source>
</reference>
<accession>A0A4Z1I2T3</accession>
<dbReference type="AlphaFoldDB" id="A0A4Z1I2T3"/>
<keyword evidence="2" id="KW-1185">Reference proteome</keyword>
<organism evidence="1 2">
    <name type="scientific">Botryotinia narcissicola</name>
    <dbReference type="NCBI Taxonomy" id="278944"/>
    <lineage>
        <taxon>Eukaryota</taxon>
        <taxon>Fungi</taxon>
        <taxon>Dikarya</taxon>
        <taxon>Ascomycota</taxon>
        <taxon>Pezizomycotina</taxon>
        <taxon>Leotiomycetes</taxon>
        <taxon>Helotiales</taxon>
        <taxon>Sclerotiniaceae</taxon>
        <taxon>Botryotinia</taxon>
    </lineage>
</organism>
<gene>
    <name evidence="1" type="ORF">BOTNAR_0240g00130</name>
</gene>